<evidence type="ECO:0000313" key="12">
    <source>
        <dbReference type="Proteomes" id="UP000019063"/>
    </source>
</evidence>
<comment type="catalytic activity">
    <reaction evidence="6">
        <text>N(6)-[(R)-S(8)-aminomethyldihydrolipoyl]-L-lysyl-[protein] + (6S)-5,6,7,8-tetrahydrofolate = N(6)-[(R)-dihydrolipoyl]-L-lysyl-[protein] + (6R)-5,10-methylene-5,6,7,8-tetrahydrofolate + NH4(+)</text>
        <dbReference type="Rhea" id="RHEA:16945"/>
        <dbReference type="Rhea" id="RHEA-COMP:10475"/>
        <dbReference type="Rhea" id="RHEA-COMP:10492"/>
        <dbReference type="ChEBI" id="CHEBI:15636"/>
        <dbReference type="ChEBI" id="CHEBI:28938"/>
        <dbReference type="ChEBI" id="CHEBI:57453"/>
        <dbReference type="ChEBI" id="CHEBI:83100"/>
        <dbReference type="ChEBI" id="CHEBI:83143"/>
        <dbReference type="EC" id="2.1.2.10"/>
    </reaction>
</comment>
<dbReference type="GO" id="GO:0008483">
    <property type="term" value="F:transaminase activity"/>
    <property type="evidence" value="ECO:0007669"/>
    <property type="project" value="UniProtKB-KW"/>
</dbReference>
<dbReference type="InterPro" id="IPR028896">
    <property type="entry name" value="GcvT/YgfZ/DmdA"/>
</dbReference>
<dbReference type="eggNOG" id="COG0404">
    <property type="taxonomic scope" value="Bacteria"/>
</dbReference>
<keyword evidence="3" id="KW-0032">Aminotransferase</keyword>
<feature type="compositionally biased region" description="Low complexity" evidence="8">
    <location>
        <begin position="42"/>
        <end position="52"/>
    </location>
</feature>
<dbReference type="GO" id="GO:0006546">
    <property type="term" value="P:glycine catabolic process"/>
    <property type="evidence" value="ECO:0007669"/>
    <property type="project" value="InterPro"/>
</dbReference>
<organism evidence="11 12">
    <name type="scientific">Roseivivax marinus</name>
    <dbReference type="NCBI Taxonomy" id="1379903"/>
    <lineage>
        <taxon>Bacteria</taxon>
        <taxon>Pseudomonadati</taxon>
        <taxon>Pseudomonadota</taxon>
        <taxon>Alphaproteobacteria</taxon>
        <taxon>Rhodobacterales</taxon>
        <taxon>Roseobacteraceae</taxon>
        <taxon>Roseivivax</taxon>
    </lineage>
</organism>
<dbReference type="EMBL" id="AQQW01000003">
    <property type="protein sequence ID" value="ETW13577.1"/>
    <property type="molecule type" value="Genomic_DNA"/>
</dbReference>
<proteinExistence type="inferred from homology"/>
<dbReference type="PATRIC" id="fig|1317118.6.peg.1258"/>
<protein>
    <recommendedName>
        <fullName evidence="2">aminomethyltransferase</fullName>
        <ecNumber evidence="2">2.1.2.10</ecNumber>
    </recommendedName>
    <alternativeName>
        <fullName evidence="5">Glycine cleavage system T protein</fullName>
    </alternativeName>
</protein>
<dbReference type="STRING" id="1379903.ATO8_06091"/>
<sequence>MAGRDDDDANARYAHLETRDICGCGVPHGPGEHHHHHHANPAQSAQSNAGGASDEEDGPKRTPLHALHVELGAKMVDFAGWDMPVQFPMGVMKEHQHTREKAGLFDVSHMGQVVLRSRQADVAEALERLVPADVSGLKEGRQRYALLTNEAGGIEDDLMVANRGDHLFLVVNAARAEADIALLRAGLEPEVTVKVLENRALLALQGPAAEAVLAELAPKVRDMKFMDVATVELGGAEAWVSRSGYTGEDGYEISVPAQAAEGLARKLLDHPDVAPIGLGARDSLRLEAGLCLYGHDIDTESSPVEAGLAWAIGKARRPGGARAGGYPGADRTSRELDGGGARKRVGLKPTGRAPMREGVVIYDDETGDSPVGRVTSGGFGPTVGGPVAMGYVPAASATPGTTLWGEVRGKRMPVEVVALPFVSPGFKR</sequence>
<dbReference type="InterPro" id="IPR029043">
    <property type="entry name" value="GcvT/YgfZ_C"/>
</dbReference>
<dbReference type="SUPFAM" id="SSF103025">
    <property type="entry name" value="Folate-binding domain"/>
    <property type="match status" value="1"/>
</dbReference>
<keyword evidence="4" id="KW-0808">Transferase</keyword>
<comment type="similarity">
    <text evidence="1">Belongs to the GcvT family.</text>
</comment>
<feature type="domain" description="Aminomethyltransferase C-terminal" evidence="10">
    <location>
        <begin position="342"/>
        <end position="422"/>
    </location>
</feature>
<keyword evidence="12" id="KW-1185">Reference proteome</keyword>
<evidence type="ECO:0000256" key="2">
    <source>
        <dbReference type="ARBA" id="ARBA00012616"/>
    </source>
</evidence>
<evidence type="ECO:0000256" key="1">
    <source>
        <dbReference type="ARBA" id="ARBA00008609"/>
    </source>
</evidence>
<evidence type="ECO:0000259" key="10">
    <source>
        <dbReference type="Pfam" id="PF08669"/>
    </source>
</evidence>
<evidence type="ECO:0000256" key="5">
    <source>
        <dbReference type="ARBA" id="ARBA00031395"/>
    </source>
</evidence>
<feature type="domain" description="GCVT N-terminal" evidence="9">
    <location>
        <begin position="64"/>
        <end position="314"/>
    </location>
</feature>
<gene>
    <name evidence="11" type="ORF">ATO8_06091</name>
</gene>
<accession>W4HLE4</accession>
<dbReference type="PIRSF" id="PIRSF006487">
    <property type="entry name" value="GcvT"/>
    <property type="match status" value="1"/>
</dbReference>
<evidence type="ECO:0000256" key="7">
    <source>
        <dbReference type="PIRSR" id="PIRSR006487-1"/>
    </source>
</evidence>
<dbReference type="InterPro" id="IPR006222">
    <property type="entry name" value="GCVT_N"/>
</dbReference>
<feature type="region of interest" description="Disordered" evidence="8">
    <location>
        <begin position="317"/>
        <end position="345"/>
    </location>
</feature>
<dbReference type="InterPro" id="IPR006223">
    <property type="entry name" value="GcvT"/>
</dbReference>
<dbReference type="PANTHER" id="PTHR43757">
    <property type="entry name" value="AMINOMETHYLTRANSFERASE"/>
    <property type="match status" value="1"/>
</dbReference>
<evidence type="ECO:0000256" key="3">
    <source>
        <dbReference type="ARBA" id="ARBA00022576"/>
    </source>
</evidence>
<dbReference type="InterPro" id="IPR027266">
    <property type="entry name" value="TrmE/GcvT-like"/>
</dbReference>
<evidence type="ECO:0000259" key="9">
    <source>
        <dbReference type="Pfam" id="PF01571"/>
    </source>
</evidence>
<name>W4HLE4_9RHOB</name>
<dbReference type="NCBIfam" id="NF010093">
    <property type="entry name" value="PRK13579.1"/>
    <property type="match status" value="1"/>
</dbReference>
<evidence type="ECO:0000256" key="6">
    <source>
        <dbReference type="ARBA" id="ARBA00047665"/>
    </source>
</evidence>
<evidence type="ECO:0000256" key="8">
    <source>
        <dbReference type="SAM" id="MobiDB-lite"/>
    </source>
</evidence>
<dbReference type="AlphaFoldDB" id="W4HLE4"/>
<dbReference type="PANTHER" id="PTHR43757:SF2">
    <property type="entry name" value="AMINOMETHYLTRANSFERASE, MITOCHONDRIAL"/>
    <property type="match status" value="1"/>
</dbReference>
<dbReference type="EC" id="2.1.2.10" evidence="2"/>
<evidence type="ECO:0000313" key="11">
    <source>
        <dbReference type="EMBL" id="ETW13577.1"/>
    </source>
</evidence>
<comment type="caution">
    <text evidence="11">The sequence shown here is derived from an EMBL/GenBank/DDBJ whole genome shotgun (WGS) entry which is preliminary data.</text>
</comment>
<dbReference type="Gene3D" id="2.40.30.110">
    <property type="entry name" value="Aminomethyltransferase beta-barrel domains"/>
    <property type="match status" value="1"/>
</dbReference>
<dbReference type="Gene3D" id="3.30.70.1400">
    <property type="entry name" value="Aminomethyltransferase beta-barrel domains"/>
    <property type="match status" value="1"/>
</dbReference>
<dbReference type="Pfam" id="PF01571">
    <property type="entry name" value="GCV_T"/>
    <property type="match status" value="1"/>
</dbReference>
<feature type="region of interest" description="Disordered" evidence="8">
    <location>
        <begin position="27"/>
        <end position="61"/>
    </location>
</feature>
<dbReference type="GO" id="GO:0005960">
    <property type="term" value="C:glycine cleavage complex"/>
    <property type="evidence" value="ECO:0007669"/>
    <property type="project" value="InterPro"/>
</dbReference>
<dbReference type="Gene3D" id="3.30.1360.120">
    <property type="entry name" value="Probable tRNA modification gtpase trme, domain 1"/>
    <property type="match status" value="1"/>
</dbReference>
<dbReference type="GO" id="GO:0004047">
    <property type="term" value="F:aminomethyltransferase activity"/>
    <property type="evidence" value="ECO:0007669"/>
    <property type="project" value="UniProtKB-EC"/>
</dbReference>
<feature type="binding site" evidence="7">
    <location>
        <position position="252"/>
    </location>
    <ligand>
        <name>substrate</name>
    </ligand>
</feature>
<dbReference type="RefSeq" id="WP_081749656.1">
    <property type="nucleotide sequence ID" value="NZ_AQQW01000003.1"/>
</dbReference>
<dbReference type="NCBIfam" id="NF001567">
    <property type="entry name" value="PRK00389.1"/>
    <property type="match status" value="1"/>
</dbReference>
<dbReference type="SUPFAM" id="SSF101790">
    <property type="entry name" value="Aminomethyltransferase beta-barrel domain"/>
    <property type="match status" value="1"/>
</dbReference>
<reference evidence="11 12" key="1">
    <citation type="journal article" date="2014" name="Antonie Van Leeuwenhoek">
        <title>Roseivivax atlanticus sp. nov., isolated from surface seawater of the Atlantic Ocean.</title>
        <authorList>
            <person name="Li G."/>
            <person name="Lai Q."/>
            <person name="Liu X."/>
            <person name="Sun F."/>
            <person name="Shao Z."/>
        </authorList>
    </citation>
    <scope>NUCLEOTIDE SEQUENCE [LARGE SCALE GENOMIC DNA]</scope>
    <source>
        <strain evidence="11 12">22II-s10s</strain>
    </source>
</reference>
<evidence type="ECO:0000256" key="4">
    <source>
        <dbReference type="ARBA" id="ARBA00022679"/>
    </source>
</evidence>
<dbReference type="Pfam" id="PF08669">
    <property type="entry name" value="GCV_T_C"/>
    <property type="match status" value="1"/>
</dbReference>
<dbReference type="NCBIfam" id="TIGR00528">
    <property type="entry name" value="gcvT"/>
    <property type="match status" value="1"/>
</dbReference>
<dbReference type="InterPro" id="IPR013977">
    <property type="entry name" value="GcvT_C"/>
</dbReference>
<dbReference type="Proteomes" id="UP000019063">
    <property type="component" value="Unassembled WGS sequence"/>
</dbReference>
<dbReference type="Gene3D" id="4.10.1250.10">
    <property type="entry name" value="Aminomethyltransferase fragment"/>
    <property type="match status" value="1"/>
</dbReference>